<evidence type="ECO:0000256" key="1">
    <source>
        <dbReference type="SAM" id="MobiDB-lite"/>
    </source>
</evidence>
<dbReference type="OrthoDB" id="48146at2759"/>
<keyword evidence="3" id="KW-1185">Reference proteome</keyword>
<accession>K0TDT3</accession>
<protein>
    <submittedName>
        <fullName evidence="2">Uncharacterized protein</fullName>
    </submittedName>
</protein>
<feature type="region of interest" description="Disordered" evidence="1">
    <location>
        <begin position="800"/>
        <end position="820"/>
    </location>
</feature>
<dbReference type="Proteomes" id="UP000266841">
    <property type="component" value="Unassembled WGS sequence"/>
</dbReference>
<dbReference type="AlphaFoldDB" id="K0TDT3"/>
<dbReference type="EMBL" id="AGNL01003029">
    <property type="protein sequence ID" value="EJK75279.1"/>
    <property type="molecule type" value="Genomic_DNA"/>
</dbReference>
<proteinExistence type="predicted"/>
<evidence type="ECO:0000313" key="3">
    <source>
        <dbReference type="Proteomes" id="UP000266841"/>
    </source>
</evidence>
<dbReference type="eggNOG" id="ENOG502T6MN">
    <property type="taxonomic scope" value="Eukaryota"/>
</dbReference>
<gene>
    <name evidence="2" type="ORF">THAOC_03001</name>
</gene>
<comment type="caution">
    <text evidence="2">The sequence shown here is derived from an EMBL/GenBank/DDBJ whole genome shotgun (WGS) entry which is preliminary data.</text>
</comment>
<organism evidence="2 3">
    <name type="scientific">Thalassiosira oceanica</name>
    <name type="common">Marine diatom</name>
    <dbReference type="NCBI Taxonomy" id="159749"/>
    <lineage>
        <taxon>Eukaryota</taxon>
        <taxon>Sar</taxon>
        <taxon>Stramenopiles</taxon>
        <taxon>Ochrophyta</taxon>
        <taxon>Bacillariophyta</taxon>
        <taxon>Coscinodiscophyceae</taxon>
        <taxon>Thalassiosirophycidae</taxon>
        <taxon>Thalassiosirales</taxon>
        <taxon>Thalassiosiraceae</taxon>
        <taxon>Thalassiosira</taxon>
    </lineage>
</organism>
<name>K0TDT3_THAOC</name>
<sequence>LVAVDVTTWAEDSDGLVTKDNDRGRGRGWLGQRRRLTWRAWLFGREDVDGLVSWMAEEDAMTKEWKAWWRRHDEGSNHRLLYFLPLLWVLSPPRTVAGAEGVTVLSQRTVAARRDGAPSTRAAQCLTPGPNKLRRRRMREIDWKNVNSSLRRPAVTANSTSLKEDSQDIFELMSAECRMEWMRSFRDLDPRFQILNFFNELSIEGVDNFELKDGSTDIRHIPMVLRYFARAGMFTVWRPTSKDAIRHMITNEGCGKGLDIKGKSAKKGIYSGFVPFMQIHEEKHKTEVGTMKDDSYMRIFYPNRQAQAKAGMRLESLAHEMKRKAQAAQAIIELETRRREDILDGLLQYSLVDLDMSLRNVSRTTDDAKSCRRRSFAKGNPLSTESLSIRDMLMDETMDNIDDALEDELRYSMEDYTVERINTYSESQGVYGLLVPEKLFWEGFVVQHTITREENSNYDFGRPSMPEFQKMNLDTFRVDHALRQTQRDTVENNDPRPVLWHAGCGKVGQPPPADFDVSCNPLNPQDLLIAYEENGKVIPVVSDFDCFLLGTRGVKYRDPLGENEVTMLNWCIDEIRGILETPDDDAGWTQRWLGVKKRQLKNGESRQMPKFGYADPRSYAIMRGAVNRLRGNGSVRHGPECFNYGFPQELDDEFLVISDDFVGAPWRYTDINGLLEILKEKIDQGFTFPLNPKWVLADKGWKEVYDKLLSSQKPNVQDSLSIWYPQEVRSKISEISTLYPEGFRTCAAKSRGDSAGVLFDLAQLELRRYKLLDISETCSETSQPGDILEELLKSGNISSEETISCEENSSNNDPNKNEYGQMQRVNDTYDEFSCSIKGDELPAALNVPTMVPTKCENGDDDTDRHEGILPPKTKAPFRTAFQLAQTVNRRLRSGFKSVVGSVVHMKTDGEGIFQKSMRKMLRSWSQSQRRVRAMPMKCRSMIWLLLRQHQSLSSSKGAAEEMARSCARLAACGLSLLSLNGDRG</sequence>
<reference evidence="2 3" key="1">
    <citation type="journal article" date="2012" name="Genome Biol.">
        <title>Genome and low-iron response of an oceanic diatom adapted to chronic iron limitation.</title>
        <authorList>
            <person name="Lommer M."/>
            <person name="Specht M."/>
            <person name="Roy A.S."/>
            <person name="Kraemer L."/>
            <person name="Andreson R."/>
            <person name="Gutowska M.A."/>
            <person name="Wolf J."/>
            <person name="Bergner S.V."/>
            <person name="Schilhabel M.B."/>
            <person name="Klostermeier U.C."/>
            <person name="Beiko R.G."/>
            <person name="Rosenstiel P."/>
            <person name="Hippler M."/>
            <person name="Laroche J."/>
        </authorList>
    </citation>
    <scope>NUCLEOTIDE SEQUENCE [LARGE SCALE GENOMIC DNA]</scope>
    <source>
        <strain evidence="2 3">CCMP1005</strain>
    </source>
</reference>
<evidence type="ECO:0000313" key="2">
    <source>
        <dbReference type="EMBL" id="EJK75279.1"/>
    </source>
</evidence>
<feature type="non-terminal residue" evidence="2">
    <location>
        <position position="1"/>
    </location>
</feature>